<name>A0A848DCN8_9PSEU</name>
<feature type="transmembrane region" description="Helical" evidence="1">
    <location>
        <begin position="98"/>
        <end position="118"/>
    </location>
</feature>
<feature type="transmembrane region" description="Helical" evidence="1">
    <location>
        <begin position="134"/>
        <end position="154"/>
    </location>
</feature>
<keyword evidence="1" id="KW-1133">Transmembrane helix</keyword>
<dbReference type="Proteomes" id="UP000586918">
    <property type="component" value="Unassembled WGS sequence"/>
</dbReference>
<evidence type="ECO:0000313" key="3">
    <source>
        <dbReference type="Proteomes" id="UP000586918"/>
    </source>
</evidence>
<dbReference type="AlphaFoldDB" id="A0A848DCN8"/>
<proteinExistence type="predicted"/>
<keyword evidence="1" id="KW-0472">Membrane</keyword>
<feature type="transmembrane region" description="Helical" evidence="1">
    <location>
        <begin position="32"/>
        <end position="50"/>
    </location>
</feature>
<protein>
    <submittedName>
        <fullName evidence="2">Uncharacterized protein</fullName>
    </submittedName>
</protein>
<sequence>MSESQTPDELSRLDAELAGIARRVERRIDPGVTAMVVSVAVLVLIGAMMLSWTGSARGWEILVGAVELGLLPQLFTVTAVGFGVVGSALALVTRRWGVAWLCAVGCGISVVNGVWAIWSRQIGVPEGASGPGPGLILAVFAVLTLAVSWARIALHR</sequence>
<keyword evidence="1" id="KW-0812">Transmembrane</keyword>
<accession>A0A848DCN8</accession>
<dbReference type="EMBL" id="JAAXKZ010000003">
    <property type="protein sequence ID" value="NMH90356.1"/>
    <property type="molecule type" value="Genomic_DNA"/>
</dbReference>
<keyword evidence="3" id="KW-1185">Reference proteome</keyword>
<organism evidence="2 3">
    <name type="scientific">Pseudonocardia bannensis</name>
    <dbReference type="NCBI Taxonomy" id="630973"/>
    <lineage>
        <taxon>Bacteria</taxon>
        <taxon>Bacillati</taxon>
        <taxon>Actinomycetota</taxon>
        <taxon>Actinomycetes</taxon>
        <taxon>Pseudonocardiales</taxon>
        <taxon>Pseudonocardiaceae</taxon>
        <taxon>Pseudonocardia</taxon>
    </lineage>
</organism>
<reference evidence="2 3" key="1">
    <citation type="submission" date="2020-04" db="EMBL/GenBank/DDBJ databases">
        <authorList>
            <person name="Klaysubun C."/>
            <person name="Duangmal K."/>
            <person name="Lipun K."/>
        </authorList>
    </citation>
    <scope>NUCLEOTIDE SEQUENCE [LARGE SCALE GENOMIC DNA]</scope>
    <source>
        <strain evidence="2 3">DSM 45300</strain>
    </source>
</reference>
<dbReference type="RefSeq" id="WP_169409849.1">
    <property type="nucleotide sequence ID" value="NZ_JAAXKZ010000003.1"/>
</dbReference>
<gene>
    <name evidence="2" type="ORF">HF519_01840</name>
</gene>
<evidence type="ECO:0000256" key="1">
    <source>
        <dbReference type="SAM" id="Phobius"/>
    </source>
</evidence>
<feature type="transmembrane region" description="Helical" evidence="1">
    <location>
        <begin position="70"/>
        <end position="91"/>
    </location>
</feature>
<evidence type="ECO:0000313" key="2">
    <source>
        <dbReference type="EMBL" id="NMH90356.1"/>
    </source>
</evidence>
<comment type="caution">
    <text evidence="2">The sequence shown here is derived from an EMBL/GenBank/DDBJ whole genome shotgun (WGS) entry which is preliminary data.</text>
</comment>